<dbReference type="InterPro" id="IPR002781">
    <property type="entry name" value="TM_pro_TauE-like"/>
</dbReference>
<evidence type="ECO:0000256" key="6">
    <source>
        <dbReference type="ARBA" id="ARBA00022989"/>
    </source>
</evidence>
<feature type="transmembrane region" description="Helical" evidence="8">
    <location>
        <begin position="112"/>
        <end position="131"/>
    </location>
</feature>
<evidence type="ECO:0000256" key="2">
    <source>
        <dbReference type="ARBA" id="ARBA00009142"/>
    </source>
</evidence>
<name>A0A511D5L1_9PSEU</name>
<keyword evidence="6 8" id="KW-1133">Transmembrane helix</keyword>
<dbReference type="GO" id="GO:0005886">
    <property type="term" value="C:plasma membrane"/>
    <property type="evidence" value="ECO:0007669"/>
    <property type="project" value="UniProtKB-SubCell"/>
</dbReference>
<keyword evidence="5 8" id="KW-0812">Transmembrane</keyword>
<dbReference type="AlphaFoldDB" id="A0A511D5L1"/>
<keyword evidence="10" id="KW-1185">Reference proteome</keyword>
<evidence type="ECO:0000256" key="1">
    <source>
        <dbReference type="ARBA" id="ARBA00004651"/>
    </source>
</evidence>
<feature type="transmembrane region" description="Helical" evidence="8">
    <location>
        <begin position="14"/>
        <end position="47"/>
    </location>
</feature>
<evidence type="ECO:0000313" key="9">
    <source>
        <dbReference type="EMBL" id="GEL20081.1"/>
    </source>
</evidence>
<dbReference type="PANTHER" id="PTHR30269">
    <property type="entry name" value="TRANSMEMBRANE PROTEIN YFCA"/>
    <property type="match status" value="1"/>
</dbReference>
<feature type="transmembrane region" description="Helical" evidence="8">
    <location>
        <begin position="54"/>
        <end position="71"/>
    </location>
</feature>
<feature type="transmembrane region" description="Helical" evidence="8">
    <location>
        <begin position="137"/>
        <end position="163"/>
    </location>
</feature>
<evidence type="ECO:0000256" key="4">
    <source>
        <dbReference type="ARBA" id="ARBA00022475"/>
    </source>
</evidence>
<protein>
    <recommendedName>
        <fullName evidence="8">Probable membrane transporter protein</fullName>
    </recommendedName>
</protein>
<feature type="transmembrane region" description="Helical" evidence="8">
    <location>
        <begin position="83"/>
        <end position="105"/>
    </location>
</feature>
<comment type="similarity">
    <text evidence="2 8">Belongs to the 4-toluene sulfonate uptake permease (TSUP) (TC 2.A.102) family.</text>
</comment>
<reference evidence="9 10" key="1">
    <citation type="submission" date="2019-07" db="EMBL/GenBank/DDBJ databases">
        <title>Whole genome shotgun sequence of Pseudonocardia asaccharolytica NBRC 16224.</title>
        <authorList>
            <person name="Hosoyama A."/>
            <person name="Uohara A."/>
            <person name="Ohji S."/>
            <person name="Ichikawa N."/>
        </authorList>
    </citation>
    <scope>NUCLEOTIDE SEQUENCE [LARGE SCALE GENOMIC DNA]</scope>
    <source>
        <strain evidence="9 10">NBRC 16224</strain>
    </source>
</reference>
<dbReference type="InterPro" id="IPR052017">
    <property type="entry name" value="TSUP"/>
</dbReference>
<evidence type="ECO:0000256" key="8">
    <source>
        <dbReference type="RuleBase" id="RU363041"/>
    </source>
</evidence>
<keyword evidence="7 8" id="KW-0472">Membrane</keyword>
<sequence length="254" mass="25427">MDVLDLLLGSSPAIGLAAVAVTIIAGFVQGVTGLGFAAVFTPLIVLIAPQPQQVVVLSLFLGAVLSLGIAVQSRHDLRLPRCWPLLVGGVLGTPVGIAVLMVLPARMLMQSIAVLALLVAATSLVGLPGPIRREPAAVAVAGLFGGFLNGSTSLGGLPPALLVSIQRWPTADGRAALVVFNLVSYVLALVSAAVTGTAMADLVLGGLWLLPAAALGALLGTCAARRLSAAAFRMALVGIIGVSGVAGLITSLRA</sequence>
<comment type="caution">
    <text evidence="9">The sequence shown here is derived from an EMBL/GenBank/DDBJ whole genome shotgun (WGS) entry which is preliminary data.</text>
</comment>
<gene>
    <name evidence="9" type="ORF">PA7_39180</name>
</gene>
<accession>A0A511D5L1</accession>
<dbReference type="Pfam" id="PF01925">
    <property type="entry name" value="TauE"/>
    <property type="match status" value="1"/>
</dbReference>
<feature type="transmembrane region" description="Helical" evidence="8">
    <location>
        <begin position="175"/>
        <end position="196"/>
    </location>
</feature>
<feature type="transmembrane region" description="Helical" evidence="8">
    <location>
        <begin position="231"/>
        <end position="252"/>
    </location>
</feature>
<evidence type="ECO:0000313" key="10">
    <source>
        <dbReference type="Proteomes" id="UP000321328"/>
    </source>
</evidence>
<dbReference type="Proteomes" id="UP000321328">
    <property type="component" value="Unassembled WGS sequence"/>
</dbReference>
<feature type="transmembrane region" description="Helical" evidence="8">
    <location>
        <begin position="202"/>
        <end position="224"/>
    </location>
</feature>
<dbReference type="PANTHER" id="PTHR30269:SF37">
    <property type="entry name" value="MEMBRANE TRANSPORTER PROTEIN"/>
    <property type="match status" value="1"/>
</dbReference>
<dbReference type="EMBL" id="BJVI01000056">
    <property type="protein sequence ID" value="GEL20081.1"/>
    <property type="molecule type" value="Genomic_DNA"/>
</dbReference>
<comment type="subcellular location">
    <subcellularLocation>
        <location evidence="1 8">Cell membrane</location>
        <topology evidence="1 8">Multi-pass membrane protein</topology>
    </subcellularLocation>
</comment>
<organism evidence="9 10">
    <name type="scientific">Pseudonocardia asaccharolytica DSM 44247 = NBRC 16224</name>
    <dbReference type="NCBI Taxonomy" id="1123024"/>
    <lineage>
        <taxon>Bacteria</taxon>
        <taxon>Bacillati</taxon>
        <taxon>Actinomycetota</taxon>
        <taxon>Actinomycetes</taxon>
        <taxon>Pseudonocardiales</taxon>
        <taxon>Pseudonocardiaceae</taxon>
        <taxon>Pseudonocardia</taxon>
    </lineage>
</organism>
<evidence type="ECO:0000256" key="5">
    <source>
        <dbReference type="ARBA" id="ARBA00022692"/>
    </source>
</evidence>
<keyword evidence="4 8" id="KW-1003">Cell membrane</keyword>
<keyword evidence="3" id="KW-0813">Transport</keyword>
<proteinExistence type="inferred from homology"/>
<dbReference type="STRING" id="1123024.GCA_000423625_04661"/>
<evidence type="ECO:0000256" key="3">
    <source>
        <dbReference type="ARBA" id="ARBA00022448"/>
    </source>
</evidence>
<dbReference type="RefSeq" id="WP_051233459.1">
    <property type="nucleotide sequence ID" value="NZ_AUII01000040.1"/>
</dbReference>
<evidence type="ECO:0000256" key="7">
    <source>
        <dbReference type="ARBA" id="ARBA00023136"/>
    </source>
</evidence>